<comment type="caution">
    <text evidence="1">The sequence shown here is derived from an EMBL/GenBank/DDBJ whole genome shotgun (WGS) entry which is preliminary data.</text>
</comment>
<evidence type="ECO:0000313" key="2">
    <source>
        <dbReference type="Proteomes" id="UP001152531"/>
    </source>
</evidence>
<dbReference type="EMBL" id="CALSDN010000003">
    <property type="protein sequence ID" value="CAH6720008.1"/>
    <property type="molecule type" value="Genomic_DNA"/>
</dbReference>
<dbReference type="Proteomes" id="UP001152531">
    <property type="component" value="Unassembled WGS sequence"/>
</dbReference>
<name>A0ACA9Y4Z1_9ASCO</name>
<evidence type="ECO:0000313" key="1">
    <source>
        <dbReference type="EMBL" id="CAH6720008.1"/>
    </source>
</evidence>
<organism evidence="1 2">
    <name type="scientific">[Candida] jaroonii</name>
    <dbReference type="NCBI Taxonomy" id="467808"/>
    <lineage>
        <taxon>Eukaryota</taxon>
        <taxon>Fungi</taxon>
        <taxon>Dikarya</taxon>
        <taxon>Ascomycota</taxon>
        <taxon>Saccharomycotina</taxon>
        <taxon>Pichiomycetes</taxon>
        <taxon>Debaryomycetaceae</taxon>
        <taxon>Yamadazyma</taxon>
    </lineage>
</organism>
<proteinExistence type="predicted"/>
<reference evidence="1" key="1">
    <citation type="submission" date="2022-06" db="EMBL/GenBank/DDBJ databases">
        <authorList>
            <person name="Legras J.-L."/>
            <person name="Devillers H."/>
            <person name="Grondin C."/>
        </authorList>
    </citation>
    <scope>NUCLEOTIDE SEQUENCE</scope>
    <source>
        <strain evidence="1">CLIB 1444</strain>
    </source>
</reference>
<sequence length="504" mass="58010">MNDMSWYSNDGVLKYDIKKLRSLGKSPQYCNNVKYKEFDIIVSILLGDDELSMSQNVDIIATISNIVLLNRDLHLNHFVPVYSKKTFIYCDQFMKQIELSSPQNFQNAVPIFRILFLTLYGGLDDIDNDIIEDVFNILLKGFKDCMVIIEEEISNESYQLVLIEILKCLYTLNQKYHHGVSLVQDEEFTDSCLKIINLSFKNSKGGNFSLLMKNSFAFLLGLFTEREECNAKELFNGDMRIYKDFFHSVKVLLNDSLVRLNKSITPSEKEDTNTLVINYLVVLIHMSKSLINDVESEPKDHTSKDSTGSTSIASEDSTSTDPNKKHLQLLQNLSQIVIPNKESSDIYNELMKILASSAFSDLTEGFSSIQQSFQVKELIINLIYNSCYGEQKKFLQLVGFLNSESFLTKNGIIIDSSVDLENYQQPTSKYLDIKTYNEIRSYVSIPSNNTTPTTSIHDLTDEEKEREAEKLFNLFERMEKLGTFENFENPVKKWQREGRFENLD</sequence>
<protein>
    <submittedName>
        <fullName evidence="1">Uncharacterized protein</fullName>
    </submittedName>
</protein>
<accession>A0ACA9Y4Z1</accession>
<gene>
    <name evidence="1" type="ORF">CLIB1444_03S02366</name>
</gene>
<keyword evidence="2" id="KW-1185">Reference proteome</keyword>